<comment type="caution">
    <text evidence="1">The sequence shown here is derived from an EMBL/GenBank/DDBJ whole genome shotgun (WGS) entry which is preliminary data.</text>
</comment>
<evidence type="ECO:0000313" key="1">
    <source>
        <dbReference type="EMBL" id="KAL2462324.1"/>
    </source>
</evidence>
<gene>
    <name evidence="1" type="ORF">Adt_45744</name>
</gene>
<protein>
    <submittedName>
        <fullName evidence="1">Uncharacterized protein</fullName>
    </submittedName>
</protein>
<accession>A0ABD1PH18</accession>
<keyword evidence="2" id="KW-1185">Reference proteome</keyword>
<dbReference type="AlphaFoldDB" id="A0ABD1PH18"/>
<proteinExistence type="predicted"/>
<sequence length="100" mass="11606">MVTEMETGGKPEVEIEEMMEEVMTEAVLAVFFPSRKRKDEGMIEHTDVVNKRLRVPSSYLSSPFTTVVKKRTFVDGSKIDLFQKVDPSKEIEFLKWYSKL</sequence>
<reference evidence="2" key="1">
    <citation type="submission" date="2024-07" db="EMBL/GenBank/DDBJ databases">
        <title>Two chromosome-level genome assemblies of Korean endemic species Abeliophyllum distichum and Forsythia ovata (Oleaceae).</title>
        <authorList>
            <person name="Jang H."/>
        </authorList>
    </citation>
    <scope>NUCLEOTIDE SEQUENCE [LARGE SCALE GENOMIC DNA]</scope>
</reference>
<dbReference type="Proteomes" id="UP001604336">
    <property type="component" value="Unassembled WGS sequence"/>
</dbReference>
<name>A0ABD1PH18_9LAMI</name>
<dbReference type="EMBL" id="JBFOLK010000014">
    <property type="protein sequence ID" value="KAL2462324.1"/>
    <property type="molecule type" value="Genomic_DNA"/>
</dbReference>
<evidence type="ECO:0000313" key="2">
    <source>
        <dbReference type="Proteomes" id="UP001604336"/>
    </source>
</evidence>
<organism evidence="1 2">
    <name type="scientific">Abeliophyllum distichum</name>
    <dbReference type="NCBI Taxonomy" id="126358"/>
    <lineage>
        <taxon>Eukaryota</taxon>
        <taxon>Viridiplantae</taxon>
        <taxon>Streptophyta</taxon>
        <taxon>Embryophyta</taxon>
        <taxon>Tracheophyta</taxon>
        <taxon>Spermatophyta</taxon>
        <taxon>Magnoliopsida</taxon>
        <taxon>eudicotyledons</taxon>
        <taxon>Gunneridae</taxon>
        <taxon>Pentapetalae</taxon>
        <taxon>asterids</taxon>
        <taxon>lamiids</taxon>
        <taxon>Lamiales</taxon>
        <taxon>Oleaceae</taxon>
        <taxon>Forsythieae</taxon>
        <taxon>Abeliophyllum</taxon>
    </lineage>
</organism>